<dbReference type="PROSITE" id="PS50921">
    <property type="entry name" value="ANTAR"/>
    <property type="match status" value="1"/>
</dbReference>
<evidence type="ECO:0000259" key="3">
    <source>
        <dbReference type="PROSITE" id="PS50921"/>
    </source>
</evidence>
<dbReference type="InterPro" id="IPR036388">
    <property type="entry name" value="WH-like_DNA-bd_sf"/>
</dbReference>
<evidence type="ECO:0000256" key="1">
    <source>
        <dbReference type="ARBA" id="ARBA00023015"/>
    </source>
</evidence>
<dbReference type="PIRSF" id="PIRSF036625">
    <property type="entry name" value="GAF_ANTAR"/>
    <property type="match status" value="1"/>
</dbReference>
<dbReference type="Proteomes" id="UP000057181">
    <property type="component" value="Chromosome"/>
</dbReference>
<evidence type="ECO:0000256" key="2">
    <source>
        <dbReference type="ARBA" id="ARBA00023163"/>
    </source>
</evidence>
<evidence type="ECO:0000313" key="4">
    <source>
        <dbReference type="EMBL" id="ALU39655.1"/>
    </source>
</evidence>
<dbReference type="Gene3D" id="1.10.10.10">
    <property type="entry name" value="Winged helix-like DNA-binding domain superfamily/Winged helix DNA-binding domain"/>
    <property type="match status" value="1"/>
</dbReference>
<evidence type="ECO:0000313" key="6">
    <source>
        <dbReference type="Proteomes" id="UP000057181"/>
    </source>
</evidence>
<organism evidence="4 6">
    <name type="scientific">Kocuria flava</name>
    <dbReference type="NCBI Taxonomy" id="446860"/>
    <lineage>
        <taxon>Bacteria</taxon>
        <taxon>Bacillati</taxon>
        <taxon>Actinomycetota</taxon>
        <taxon>Actinomycetes</taxon>
        <taxon>Micrococcales</taxon>
        <taxon>Micrococcaceae</taxon>
        <taxon>Kocuria</taxon>
    </lineage>
</organism>
<dbReference type="InterPro" id="IPR003018">
    <property type="entry name" value="GAF"/>
</dbReference>
<dbReference type="Gene3D" id="3.30.450.40">
    <property type="match status" value="1"/>
</dbReference>
<keyword evidence="1" id="KW-0805">Transcription regulation</keyword>
<accession>A0A0U3HXK6</accession>
<name>A0A0U3HXK6_9MICC</name>
<keyword evidence="2" id="KW-0804">Transcription</keyword>
<dbReference type="GO" id="GO:0003723">
    <property type="term" value="F:RNA binding"/>
    <property type="evidence" value="ECO:0007669"/>
    <property type="project" value="InterPro"/>
</dbReference>
<dbReference type="InterPro" id="IPR012074">
    <property type="entry name" value="GAF_ANTAR"/>
</dbReference>
<evidence type="ECO:0000313" key="7">
    <source>
        <dbReference type="Proteomes" id="UP000321155"/>
    </source>
</evidence>
<dbReference type="InterPro" id="IPR005561">
    <property type="entry name" value="ANTAR"/>
</dbReference>
<evidence type="ECO:0000313" key="5">
    <source>
        <dbReference type="EMBL" id="GEO91735.1"/>
    </source>
</evidence>
<sequence length="239" mass="25373">MADESDTFGVAVAVAGLQGLLLEPANATDAVRRLAEVARDLAPMATGAGVTLVDTHGVPTSTAVTDPVVEQLDALQYELGEGPCLTAWDTVTVQSVEDTTTDLRWPHWALAAAAAGVRSVLSVPLVHRGEEIGAVKIYAAEPHAFTEHEEHLLQLLATAVSALLGCAATTESLRRTTAALQSTLAERQTVQQAVGVLMERHDLGPEPAHTLLLRAAREQRTTVHALAVRVVHRSDDPRL</sequence>
<dbReference type="SMART" id="SM00065">
    <property type="entry name" value="GAF"/>
    <property type="match status" value="1"/>
</dbReference>
<dbReference type="RefSeq" id="WP_058858366.1">
    <property type="nucleotide sequence ID" value="NZ_BJZR01000019.1"/>
</dbReference>
<dbReference type="EMBL" id="CP013254">
    <property type="protein sequence ID" value="ALU39655.1"/>
    <property type="molecule type" value="Genomic_DNA"/>
</dbReference>
<dbReference type="InterPro" id="IPR029016">
    <property type="entry name" value="GAF-like_dom_sf"/>
</dbReference>
<dbReference type="SMART" id="SM01012">
    <property type="entry name" value="ANTAR"/>
    <property type="match status" value="1"/>
</dbReference>
<dbReference type="STRING" id="446860.AS188_07700"/>
<dbReference type="Pfam" id="PF03861">
    <property type="entry name" value="ANTAR"/>
    <property type="match status" value="1"/>
</dbReference>
<dbReference type="Pfam" id="PF13185">
    <property type="entry name" value="GAF_2"/>
    <property type="match status" value="1"/>
</dbReference>
<keyword evidence="7" id="KW-1185">Reference proteome</keyword>
<dbReference type="Proteomes" id="UP000321155">
    <property type="component" value="Unassembled WGS sequence"/>
</dbReference>
<dbReference type="KEGG" id="kfv:AS188_07700"/>
<reference evidence="5 7" key="2">
    <citation type="submission" date="2019-07" db="EMBL/GenBank/DDBJ databases">
        <title>Whole genome shotgun sequence of Kocuria flava NBRC 107626.</title>
        <authorList>
            <person name="Hosoyama A."/>
            <person name="Uohara A."/>
            <person name="Ohji S."/>
            <person name="Ichikawa N."/>
        </authorList>
    </citation>
    <scope>NUCLEOTIDE SEQUENCE [LARGE SCALE GENOMIC DNA]</scope>
    <source>
        <strain evidence="5 7">NBRC 107626</strain>
    </source>
</reference>
<protein>
    <submittedName>
        <fullName evidence="5">Transcriptional regulator</fullName>
    </submittedName>
</protein>
<dbReference type="EMBL" id="BJZR01000019">
    <property type="protein sequence ID" value="GEO91735.1"/>
    <property type="molecule type" value="Genomic_DNA"/>
</dbReference>
<dbReference type="AlphaFoldDB" id="A0A0U3HXK6"/>
<proteinExistence type="predicted"/>
<reference evidence="4 6" key="1">
    <citation type="submission" date="2015-11" db="EMBL/GenBank/DDBJ databases">
        <title>Complete Genome Sequence of Kocuria flava strain HO-9041.</title>
        <authorList>
            <person name="Zhou M."/>
            <person name="Dai J."/>
        </authorList>
    </citation>
    <scope>NUCLEOTIDE SEQUENCE [LARGE SCALE GENOMIC DNA]</scope>
    <source>
        <strain evidence="4 6">HO-9041</strain>
    </source>
</reference>
<dbReference type="SUPFAM" id="SSF55781">
    <property type="entry name" value="GAF domain-like"/>
    <property type="match status" value="1"/>
</dbReference>
<gene>
    <name evidence="4" type="ORF">AS188_07700</name>
    <name evidence="5" type="ORF">KFL01_10410</name>
</gene>
<feature type="domain" description="ANTAR" evidence="3">
    <location>
        <begin position="170"/>
        <end position="231"/>
    </location>
</feature>